<protein>
    <submittedName>
        <fullName evidence="2">Uncharacterized protein</fullName>
    </submittedName>
</protein>
<gene>
    <name evidence="2" type="ORF">EOW66_03735</name>
</gene>
<accession>A0A3S3PFS0</accession>
<evidence type="ECO:0000256" key="1">
    <source>
        <dbReference type="SAM" id="MobiDB-lite"/>
    </source>
</evidence>
<organism evidence="2 3">
    <name type="scientific">Paenirhodobacter huangdaonensis</name>
    <dbReference type="NCBI Taxonomy" id="2501515"/>
    <lineage>
        <taxon>Bacteria</taxon>
        <taxon>Pseudomonadati</taxon>
        <taxon>Pseudomonadota</taxon>
        <taxon>Alphaproteobacteria</taxon>
        <taxon>Rhodobacterales</taxon>
        <taxon>Rhodobacter group</taxon>
        <taxon>Paenirhodobacter</taxon>
    </lineage>
</organism>
<feature type="compositionally biased region" description="Polar residues" evidence="1">
    <location>
        <begin position="74"/>
        <end position="83"/>
    </location>
</feature>
<dbReference type="Proteomes" id="UP000288071">
    <property type="component" value="Unassembled WGS sequence"/>
</dbReference>
<dbReference type="EMBL" id="SAVA01000002">
    <property type="protein sequence ID" value="RWR53742.1"/>
    <property type="molecule type" value="Genomic_DNA"/>
</dbReference>
<reference evidence="2 3" key="1">
    <citation type="submission" date="2019-01" db="EMBL/GenBank/DDBJ databases">
        <title>Sinorhodobacter populi sp. nov. isolated from the symptomatic bark tissue of Populus euramericana canker.</title>
        <authorList>
            <person name="Xu G."/>
        </authorList>
    </citation>
    <scope>NUCLEOTIDE SEQUENCE [LARGE SCALE GENOMIC DNA]</scope>
    <source>
        <strain evidence="2 3">CGMCC 1.12963</strain>
    </source>
</reference>
<proteinExistence type="predicted"/>
<comment type="caution">
    <text evidence="2">The sequence shown here is derived from an EMBL/GenBank/DDBJ whole genome shotgun (WGS) entry which is preliminary data.</text>
</comment>
<evidence type="ECO:0000313" key="3">
    <source>
        <dbReference type="Proteomes" id="UP000288071"/>
    </source>
</evidence>
<reference evidence="3" key="2">
    <citation type="submission" date="2019-01" db="EMBL/GenBank/DDBJ databases">
        <title>Sinorhodobacter populi sp. nov. isolated from the symptomatic bark tissue of Populus euramericana canker.</title>
        <authorList>
            <person name="Li Y."/>
        </authorList>
    </citation>
    <scope>NUCLEOTIDE SEQUENCE [LARGE SCALE GENOMIC DNA]</scope>
    <source>
        <strain evidence="3">CGMCC 1.12963</strain>
    </source>
</reference>
<dbReference type="AlphaFoldDB" id="A0A3S3PFS0"/>
<evidence type="ECO:0000313" key="2">
    <source>
        <dbReference type="EMBL" id="RWR53742.1"/>
    </source>
</evidence>
<keyword evidence="3" id="KW-1185">Reference proteome</keyword>
<name>A0A3S3PFS0_9RHOB</name>
<feature type="region of interest" description="Disordered" evidence="1">
    <location>
        <begin position="63"/>
        <end position="83"/>
    </location>
</feature>
<sequence>MEMVDKMRQVRLAPGAHRIDRNKVSSVRANEFAADRFVVDTVHTATPANCQLQQPMRCCLPRWRRRGRRPKDTAGTTPSRQAE</sequence>